<sequence>MTHEAGARHLLAYSDSQLIVKQIEGAYEAKEENMIQYLHQIKELRTSFDHFQIIQIPQEENGKSRLPLKARQCLRRLQDSAYRYTIPFRGKSPSDCPTDNVRGRLEDSCHQMVRRRSSPAQPVGSRQT</sequence>
<reference evidence="2" key="2">
    <citation type="journal article" date="2024" name="Plant">
        <title>Genomic evolution and insights into agronomic trait innovations of Sesamum species.</title>
        <authorList>
            <person name="Miao H."/>
            <person name="Wang L."/>
            <person name="Qu L."/>
            <person name="Liu H."/>
            <person name="Sun Y."/>
            <person name="Le M."/>
            <person name="Wang Q."/>
            <person name="Wei S."/>
            <person name="Zheng Y."/>
            <person name="Lin W."/>
            <person name="Duan Y."/>
            <person name="Cao H."/>
            <person name="Xiong S."/>
            <person name="Wang X."/>
            <person name="Wei L."/>
            <person name="Li C."/>
            <person name="Ma Q."/>
            <person name="Ju M."/>
            <person name="Zhao R."/>
            <person name="Li G."/>
            <person name="Mu C."/>
            <person name="Tian Q."/>
            <person name="Mei H."/>
            <person name="Zhang T."/>
            <person name="Gao T."/>
            <person name="Zhang H."/>
        </authorList>
    </citation>
    <scope>NUCLEOTIDE SEQUENCE</scope>
    <source>
        <strain evidence="2">KEN1</strain>
    </source>
</reference>
<organism evidence="2">
    <name type="scientific">Sesamum latifolium</name>
    <dbReference type="NCBI Taxonomy" id="2727402"/>
    <lineage>
        <taxon>Eukaryota</taxon>
        <taxon>Viridiplantae</taxon>
        <taxon>Streptophyta</taxon>
        <taxon>Embryophyta</taxon>
        <taxon>Tracheophyta</taxon>
        <taxon>Spermatophyta</taxon>
        <taxon>Magnoliopsida</taxon>
        <taxon>eudicotyledons</taxon>
        <taxon>Gunneridae</taxon>
        <taxon>Pentapetalae</taxon>
        <taxon>asterids</taxon>
        <taxon>lamiids</taxon>
        <taxon>Lamiales</taxon>
        <taxon>Pedaliaceae</taxon>
        <taxon>Sesamum</taxon>
    </lineage>
</organism>
<protein>
    <recommendedName>
        <fullName evidence="1">RNase H type-1 domain-containing protein</fullName>
    </recommendedName>
</protein>
<proteinExistence type="predicted"/>
<dbReference type="Gene3D" id="3.30.420.10">
    <property type="entry name" value="Ribonuclease H-like superfamily/Ribonuclease H"/>
    <property type="match status" value="1"/>
</dbReference>
<dbReference type="InterPro" id="IPR002156">
    <property type="entry name" value="RNaseH_domain"/>
</dbReference>
<dbReference type="PANTHER" id="PTHR48475:SF2">
    <property type="entry name" value="RIBONUCLEASE H"/>
    <property type="match status" value="1"/>
</dbReference>
<evidence type="ECO:0000313" key="2">
    <source>
        <dbReference type="EMBL" id="KAL0454831.1"/>
    </source>
</evidence>
<comment type="caution">
    <text evidence="2">The sequence shown here is derived from an EMBL/GenBank/DDBJ whole genome shotgun (WGS) entry which is preliminary data.</text>
</comment>
<dbReference type="EMBL" id="JACGWN010000003">
    <property type="protein sequence ID" value="KAL0454831.1"/>
    <property type="molecule type" value="Genomic_DNA"/>
</dbReference>
<dbReference type="InterPro" id="IPR036397">
    <property type="entry name" value="RNaseH_sf"/>
</dbReference>
<dbReference type="GO" id="GO:0003676">
    <property type="term" value="F:nucleic acid binding"/>
    <property type="evidence" value="ECO:0007669"/>
    <property type="project" value="InterPro"/>
</dbReference>
<dbReference type="PANTHER" id="PTHR48475">
    <property type="entry name" value="RIBONUCLEASE H"/>
    <property type="match status" value="1"/>
</dbReference>
<dbReference type="InterPro" id="IPR012337">
    <property type="entry name" value="RNaseH-like_sf"/>
</dbReference>
<evidence type="ECO:0000259" key="1">
    <source>
        <dbReference type="Pfam" id="PF13456"/>
    </source>
</evidence>
<name>A0AAW2XQ03_9LAMI</name>
<feature type="domain" description="RNase H type-1" evidence="1">
    <location>
        <begin position="4"/>
        <end position="61"/>
    </location>
</feature>
<dbReference type="Pfam" id="PF13456">
    <property type="entry name" value="RVT_3"/>
    <property type="match status" value="1"/>
</dbReference>
<dbReference type="GO" id="GO:0004523">
    <property type="term" value="F:RNA-DNA hybrid ribonuclease activity"/>
    <property type="evidence" value="ECO:0007669"/>
    <property type="project" value="InterPro"/>
</dbReference>
<reference evidence="2" key="1">
    <citation type="submission" date="2020-06" db="EMBL/GenBank/DDBJ databases">
        <authorList>
            <person name="Li T."/>
            <person name="Hu X."/>
            <person name="Zhang T."/>
            <person name="Song X."/>
            <person name="Zhang H."/>
            <person name="Dai N."/>
            <person name="Sheng W."/>
            <person name="Hou X."/>
            <person name="Wei L."/>
        </authorList>
    </citation>
    <scope>NUCLEOTIDE SEQUENCE</scope>
    <source>
        <strain evidence="2">KEN1</strain>
        <tissue evidence="2">Leaf</tissue>
    </source>
</reference>
<dbReference type="AlphaFoldDB" id="A0AAW2XQ03"/>
<dbReference type="SUPFAM" id="SSF53098">
    <property type="entry name" value="Ribonuclease H-like"/>
    <property type="match status" value="1"/>
</dbReference>
<accession>A0AAW2XQ03</accession>
<gene>
    <name evidence="2" type="ORF">Slati_0822300</name>
</gene>